<dbReference type="Pfam" id="PF06527">
    <property type="entry name" value="TniQ"/>
    <property type="match status" value="1"/>
</dbReference>
<reference evidence="2 3" key="1">
    <citation type="submission" date="2018-03" db="EMBL/GenBank/DDBJ databases">
        <title>Genome sequence of the symbiotic type strain Mesorhizobium helmanticense CSLC115NT isolated from Lotus corniculatus nodules.</title>
        <authorList>
            <person name="Sannazzaro A.I."/>
            <person name="Torres Tejerizo G.A."/>
            <person name="Dip D."/>
            <person name="Caballero M."/>
            <person name="Pistorio M."/>
            <person name="Estrella M.J."/>
        </authorList>
    </citation>
    <scope>NUCLEOTIDE SEQUENCE [LARGE SCALE GENOMIC DNA]</scope>
    <source>
        <strain evidence="2 3">CSLC115N</strain>
    </source>
</reference>
<sequence length="302" mass="33497">MTGTAEFAIEVQSHYQEIHSDRWPVVVVPQADELLSSWLNRLAFANGIAPRHFADVFGIDGGMWSARLDLALPDGAARLLHHYSGVARDTLAAMTLAQDERTRLLLPLRQTGHRRRSTWLQFCPQCLTSDLAPYFRRRWRMATSISCPMHGCGLRDRCPSCGSGTAAFDQPGLIPQHHCATCHFDLRTAAKVSVKAATRRFERCLHDMLRMEAAKGFLTKSSLIARLLSLPTAVDPRSARTLINLSSAARIRCFDQIAEECHDHLTAGTEASQIIFWHQRILAPVALLQPCNRSASGCGSVS</sequence>
<gene>
    <name evidence="2" type="ORF">C9427_33080</name>
</gene>
<comment type="caution">
    <text evidence="2">The sequence shown here is derived from an EMBL/GenBank/DDBJ whole genome shotgun (WGS) entry which is preliminary data.</text>
</comment>
<dbReference type="OrthoDB" id="6917259at2"/>
<evidence type="ECO:0000259" key="1">
    <source>
        <dbReference type="Pfam" id="PF06527"/>
    </source>
</evidence>
<evidence type="ECO:0000313" key="2">
    <source>
        <dbReference type="EMBL" id="PTE06202.1"/>
    </source>
</evidence>
<dbReference type="RefSeq" id="WP_107653130.1">
    <property type="nucleotide sequence ID" value="NZ_PZJX01000085.1"/>
</dbReference>
<name>A0A2T4IKP8_9HYPH</name>
<protein>
    <recommendedName>
        <fullName evidence="1">TniQ domain-containing protein</fullName>
    </recommendedName>
</protein>
<dbReference type="Proteomes" id="UP000240259">
    <property type="component" value="Unassembled WGS sequence"/>
</dbReference>
<dbReference type="AlphaFoldDB" id="A0A2T4IKP8"/>
<organism evidence="2 3">
    <name type="scientific">Mesorhizobium helmanticense</name>
    <dbReference type="NCBI Taxonomy" id="1776423"/>
    <lineage>
        <taxon>Bacteria</taxon>
        <taxon>Pseudomonadati</taxon>
        <taxon>Pseudomonadota</taxon>
        <taxon>Alphaproteobacteria</taxon>
        <taxon>Hyphomicrobiales</taxon>
        <taxon>Phyllobacteriaceae</taxon>
        <taxon>Mesorhizobium</taxon>
    </lineage>
</organism>
<accession>A0A2T4IKP8</accession>
<evidence type="ECO:0000313" key="3">
    <source>
        <dbReference type="Proteomes" id="UP000240259"/>
    </source>
</evidence>
<feature type="domain" description="TniQ" evidence="1">
    <location>
        <begin position="24"/>
        <end position="154"/>
    </location>
</feature>
<dbReference type="InterPro" id="IPR009492">
    <property type="entry name" value="TniQ"/>
</dbReference>
<dbReference type="EMBL" id="PZJX01000085">
    <property type="protein sequence ID" value="PTE06202.1"/>
    <property type="molecule type" value="Genomic_DNA"/>
</dbReference>
<keyword evidence="3" id="KW-1185">Reference proteome</keyword>
<proteinExistence type="predicted"/>